<accession>A0ABM1GRW1</accession>
<protein>
    <submittedName>
        <fullName evidence="3">Uncharacterized protein LOC107018913</fullName>
    </submittedName>
</protein>
<proteinExistence type="predicted"/>
<organism evidence="2 3">
    <name type="scientific">Solanum pennellii</name>
    <name type="common">Tomato</name>
    <name type="synonym">Lycopersicon pennellii</name>
    <dbReference type="NCBI Taxonomy" id="28526"/>
    <lineage>
        <taxon>Eukaryota</taxon>
        <taxon>Viridiplantae</taxon>
        <taxon>Streptophyta</taxon>
        <taxon>Embryophyta</taxon>
        <taxon>Tracheophyta</taxon>
        <taxon>Spermatophyta</taxon>
        <taxon>Magnoliopsida</taxon>
        <taxon>eudicotyledons</taxon>
        <taxon>Gunneridae</taxon>
        <taxon>Pentapetalae</taxon>
        <taxon>asterids</taxon>
        <taxon>lamiids</taxon>
        <taxon>Solanales</taxon>
        <taxon>Solanaceae</taxon>
        <taxon>Solanoideae</taxon>
        <taxon>Solaneae</taxon>
        <taxon>Solanum</taxon>
        <taxon>Solanum subgen. Lycopersicon</taxon>
    </lineage>
</organism>
<name>A0ABM1GRW1_SOLPN</name>
<feature type="region of interest" description="Disordered" evidence="1">
    <location>
        <begin position="83"/>
        <end position="103"/>
    </location>
</feature>
<dbReference type="Proteomes" id="UP000694930">
    <property type="component" value="Chromosome 5"/>
</dbReference>
<evidence type="ECO:0000313" key="2">
    <source>
        <dbReference type="Proteomes" id="UP000694930"/>
    </source>
</evidence>
<reference evidence="3" key="2">
    <citation type="submission" date="2025-08" db="UniProtKB">
        <authorList>
            <consortium name="RefSeq"/>
        </authorList>
    </citation>
    <scope>IDENTIFICATION</scope>
</reference>
<feature type="region of interest" description="Disordered" evidence="1">
    <location>
        <begin position="1"/>
        <end position="40"/>
    </location>
</feature>
<feature type="compositionally biased region" description="Polar residues" evidence="1">
    <location>
        <begin position="87"/>
        <end position="99"/>
    </location>
</feature>
<evidence type="ECO:0000313" key="3">
    <source>
        <dbReference type="RefSeq" id="XP_015074990.1"/>
    </source>
</evidence>
<feature type="compositionally biased region" description="Acidic residues" evidence="1">
    <location>
        <begin position="18"/>
        <end position="40"/>
    </location>
</feature>
<sequence length="169" mass="18688">METRRPISIGAQQPETLGQDDDDLSDSESESESEEGIQELEEEIRELEQQVQQMAEKIVDFRSTLPGQLKTTLDSILTAQRPLFDTPESQPGCSNQPPTSDAEELGAALAGEVQKEAEKAQLLKQKITSNASAIPIVLNRMKEGMAKIDKLQSSNKIIHPAFRRGRSSR</sequence>
<dbReference type="GeneID" id="107018913"/>
<dbReference type="PANTHER" id="PTHR36045:SF4">
    <property type="match status" value="1"/>
</dbReference>
<gene>
    <name evidence="3" type="primary">LOC107018913</name>
</gene>
<dbReference type="RefSeq" id="XP_015074990.1">
    <property type="nucleotide sequence ID" value="XM_015219504.2"/>
</dbReference>
<reference evidence="2" key="1">
    <citation type="journal article" date="2014" name="Nat. Genet.">
        <title>The genome of the stress-tolerant wild tomato species Solanum pennellii.</title>
        <authorList>
            <person name="Bolger A."/>
            <person name="Scossa F."/>
            <person name="Bolger M.E."/>
            <person name="Lanz C."/>
            <person name="Maumus F."/>
            <person name="Tohge T."/>
            <person name="Quesneville H."/>
            <person name="Alseekh S."/>
            <person name="Sorensen I."/>
            <person name="Lichtenstein G."/>
            <person name="Fich E.A."/>
            <person name="Conte M."/>
            <person name="Keller H."/>
            <person name="Schneeberger K."/>
            <person name="Schwacke R."/>
            <person name="Ofner I."/>
            <person name="Vrebalov J."/>
            <person name="Xu Y."/>
            <person name="Osorio S."/>
            <person name="Aflitos S.A."/>
            <person name="Schijlen E."/>
            <person name="Jimenez-Gomez J.M."/>
            <person name="Ryngajllo M."/>
            <person name="Kimura S."/>
            <person name="Kumar R."/>
            <person name="Koenig D."/>
            <person name="Headland L.R."/>
            <person name="Maloof J.N."/>
            <person name="Sinha N."/>
            <person name="van Ham R.C."/>
            <person name="Lankhorst R.K."/>
            <person name="Mao L."/>
            <person name="Vogel A."/>
            <person name="Arsova B."/>
            <person name="Panstruga R."/>
            <person name="Fei Z."/>
            <person name="Rose J.K."/>
            <person name="Zamir D."/>
            <person name="Carrari F."/>
            <person name="Giovannoni J.J."/>
            <person name="Weigel D."/>
            <person name="Usadel B."/>
            <person name="Fernie A.R."/>
        </authorList>
    </citation>
    <scope>NUCLEOTIDE SEQUENCE [LARGE SCALE GENOMIC DNA]</scope>
    <source>
        <strain evidence="2">cv. LA0716</strain>
    </source>
</reference>
<dbReference type="PANTHER" id="PTHR36045">
    <property type="entry name" value="OS04G0558500 PROTEIN"/>
    <property type="match status" value="1"/>
</dbReference>
<keyword evidence="2" id="KW-1185">Reference proteome</keyword>
<evidence type="ECO:0000256" key="1">
    <source>
        <dbReference type="SAM" id="MobiDB-lite"/>
    </source>
</evidence>